<evidence type="ECO:0000313" key="3">
    <source>
        <dbReference type="Proteomes" id="UP000230069"/>
    </source>
</evidence>
<dbReference type="EMBL" id="KZ305041">
    <property type="protein sequence ID" value="PIA40726.1"/>
    <property type="molecule type" value="Genomic_DNA"/>
</dbReference>
<feature type="compositionally biased region" description="Polar residues" evidence="1">
    <location>
        <begin position="169"/>
        <end position="180"/>
    </location>
</feature>
<dbReference type="InParanoid" id="A0A2G5DB54"/>
<evidence type="ECO:0000313" key="2">
    <source>
        <dbReference type="EMBL" id="PIA40726.1"/>
    </source>
</evidence>
<keyword evidence="3" id="KW-1185">Reference proteome</keyword>
<evidence type="ECO:0000256" key="1">
    <source>
        <dbReference type="SAM" id="MobiDB-lite"/>
    </source>
</evidence>
<sequence>MGYPIVTHSYSQLKQEIEIDRMSTSLVNISSKCTPKEVVKISEFCDKHNIPHTMFPFQISDDEDGGLVEGENLNSKTHEIYNLSYLEFYSNCLKSTDRFLVFVDEFGNKEEELEQVNKILRSNGIIWEEVHGGYYQITEKVRRDLKRKMKTEKKMKKRNANNKNKFKTSSKQSNLICCPH</sequence>
<name>A0A2G5DB54_AQUCA</name>
<reference evidence="2 3" key="1">
    <citation type="submission" date="2017-09" db="EMBL/GenBank/DDBJ databases">
        <title>WGS assembly of Aquilegia coerulea Goldsmith.</title>
        <authorList>
            <person name="Hodges S."/>
            <person name="Kramer E."/>
            <person name="Nordborg M."/>
            <person name="Tomkins J."/>
            <person name="Borevitz J."/>
            <person name="Derieg N."/>
            <person name="Yan J."/>
            <person name="Mihaltcheva S."/>
            <person name="Hayes R.D."/>
            <person name="Rokhsar D."/>
        </authorList>
    </citation>
    <scope>NUCLEOTIDE SEQUENCE [LARGE SCALE GENOMIC DNA]</scope>
    <source>
        <strain evidence="3">cv. Goldsmith</strain>
    </source>
</reference>
<gene>
    <name evidence="2" type="ORF">AQUCO_02400059v1</name>
</gene>
<feature type="region of interest" description="Disordered" evidence="1">
    <location>
        <begin position="152"/>
        <end position="180"/>
    </location>
</feature>
<proteinExistence type="predicted"/>
<dbReference type="Proteomes" id="UP000230069">
    <property type="component" value="Unassembled WGS sequence"/>
</dbReference>
<protein>
    <submittedName>
        <fullName evidence="2">Uncharacterized protein</fullName>
    </submittedName>
</protein>
<feature type="compositionally biased region" description="Basic residues" evidence="1">
    <location>
        <begin position="152"/>
        <end position="168"/>
    </location>
</feature>
<organism evidence="2 3">
    <name type="scientific">Aquilegia coerulea</name>
    <name type="common">Rocky mountain columbine</name>
    <dbReference type="NCBI Taxonomy" id="218851"/>
    <lineage>
        <taxon>Eukaryota</taxon>
        <taxon>Viridiplantae</taxon>
        <taxon>Streptophyta</taxon>
        <taxon>Embryophyta</taxon>
        <taxon>Tracheophyta</taxon>
        <taxon>Spermatophyta</taxon>
        <taxon>Magnoliopsida</taxon>
        <taxon>Ranunculales</taxon>
        <taxon>Ranunculaceae</taxon>
        <taxon>Thalictroideae</taxon>
        <taxon>Aquilegia</taxon>
    </lineage>
</organism>
<dbReference type="AlphaFoldDB" id="A0A2G5DB54"/>
<accession>A0A2G5DB54</accession>